<dbReference type="Gene3D" id="2.170.130.10">
    <property type="entry name" value="TonB-dependent receptor, plug domain"/>
    <property type="match status" value="1"/>
</dbReference>
<dbReference type="PANTHER" id="PTHR32552:SF68">
    <property type="entry name" value="FERRICHROME OUTER MEMBRANE TRANSPORTER_PHAGE RECEPTOR"/>
    <property type="match status" value="1"/>
</dbReference>
<keyword evidence="11 14" id="KW-0472">Membrane</keyword>
<dbReference type="GO" id="GO:0038023">
    <property type="term" value="F:signaling receptor activity"/>
    <property type="evidence" value="ECO:0007669"/>
    <property type="project" value="InterPro"/>
</dbReference>
<dbReference type="InterPro" id="IPR010105">
    <property type="entry name" value="TonB_sidphr_rcpt"/>
</dbReference>
<evidence type="ECO:0000256" key="14">
    <source>
        <dbReference type="PROSITE-ProRule" id="PRU01360"/>
    </source>
</evidence>
<evidence type="ECO:0000256" key="15">
    <source>
        <dbReference type="RuleBase" id="RU003357"/>
    </source>
</evidence>
<keyword evidence="3 14" id="KW-0813">Transport</keyword>
<evidence type="ECO:0000256" key="7">
    <source>
        <dbReference type="ARBA" id="ARBA00022729"/>
    </source>
</evidence>
<comment type="similarity">
    <text evidence="2 14 15">Belongs to the TonB-dependent receptor family.</text>
</comment>
<gene>
    <name evidence="16" type="ORF">C0V82_20320</name>
</gene>
<dbReference type="GO" id="GO:0015344">
    <property type="term" value="F:siderophore uptake transmembrane transporter activity"/>
    <property type="evidence" value="ECO:0007669"/>
    <property type="project" value="TreeGrafter"/>
</dbReference>
<evidence type="ECO:0000256" key="5">
    <source>
        <dbReference type="ARBA" id="ARBA00022496"/>
    </source>
</evidence>
<sequence>MSLRPSSIPAKRLLLVPLLLGGVSAPALADTVSGNVQQVAEAIDRDQIVVVGERARRASGGTKTDTPIAITPQSIAIITDEQMRERGALSVQDVLLYSAGVRSDAYGNDSRVDSYLVRGSRPLQYLDGMRTSYDSYNVARADTYMLQRVEVVKGPTSVLYGQGSVAGVVNLTSKRPEFTAANEVILSYGNYDRKQAQFDLTGPIDEAATLAFRITGLARNADTQVDFVDDDRWFIAPQLTWRPTEDTEATIQLYHQKDDTGLTTQFFPWSGTLYDNPNGQIGFSTFIGEPEYDQLKTEQTNVSAFVAQKITDWLQARQSFRGAWSEVIYQTIYSNSFTNPLNPFLSAGQTGYTGAQRNVGRYLTGSYPDVRILSSDTQLQGDFATGAVSHTLLAGMDWQEYRQELDQISTRLTTPIDLFNPVYTTGFTAPARTKGNTSEQKQIGFYLQDQIKWQGWNLLLGLRHDDARSSTLTPAGVKTKKKDTATSYRAGLLYEMEGGFAPYVSYSESFLPVAGTNLAGEPFDPQVGKQWEAGVKWQPVQDILVTTAIFDLRDTNRVTTSPTNTLDRVQTGEIKAQGFEFEAQATVLENYTITASYSYTDAKTSKSNVATEVGKPASSTPRHMASGFIIRSFALDNGAEVKVGGGVRYVGSQTDQNSARTIIINTPANTLADLMLSYSLDAWRLGLNVNNLTDEKYISTCLARGDCFLGARRSVVGSIGYRF</sequence>
<dbReference type="PROSITE" id="PS52016">
    <property type="entry name" value="TONB_DEPENDENT_REC_3"/>
    <property type="match status" value="1"/>
</dbReference>
<dbReference type="AlphaFoldDB" id="A0A2K9NHV0"/>
<evidence type="ECO:0000256" key="9">
    <source>
        <dbReference type="ARBA" id="ARBA00023065"/>
    </source>
</evidence>
<keyword evidence="12 16" id="KW-0675">Receptor</keyword>
<name>A0A2K9NHV0_9PROT</name>
<keyword evidence="4 14" id="KW-1134">Transmembrane beta strand</keyword>
<evidence type="ECO:0000256" key="8">
    <source>
        <dbReference type="ARBA" id="ARBA00023004"/>
    </source>
</evidence>
<evidence type="ECO:0000256" key="1">
    <source>
        <dbReference type="ARBA" id="ARBA00004571"/>
    </source>
</evidence>
<keyword evidence="6 14" id="KW-0812">Transmembrane</keyword>
<evidence type="ECO:0000313" key="16">
    <source>
        <dbReference type="EMBL" id="AUN32667.1"/>
    </source>
</evidence>
<evidence type="ECO:0000256" key="3">
    <source>
        <dbReference type="ARBA" id="ARBA00022448"/>
    </source>
</evidence>
<dbReference type="InterPro" id="IPR039426">
    <property type="entry name" value="TonB-dep_rcpt-like"/>
</dbReference>
<evidence type="ECO:0000256" key="6">
    <source>
        <dbReference type="ARBA" id="ARBA00022692"/>
    </source>
</evidence>
<keyword evidence="5" id="KW-0410">Iron transport</keyword>
<dbReference type="NCBIfam" id="TIGR01783">
    <property type="entry name" value="TonB-siderophor"/>
    <property type="match status" value="1"/>
</dbReference>
<dbReference type="InterPro" id="IPR000531">
    <property type="entry name" value="Beta-barrel_TonB"/>
</dbReference>
<evidence type="ECO:0000256" key="10">
    <source>
        <dbReference type="ARBA" id="ARBA00023077"/>
    </source>
</evidence>
<dbReference type="InterPro" id="IPR037066">
    <property type="entry name" value="Plug_dom_sf"/>
</dbReference>
<keyword evidence="9" id="KW-0406">Ion transport</keyword>
<dbReference type="CDD" id="cd01347">
    <property type="entry name" value="ligand_gated_channel"/>
    <property type="match status" value="1"/>
</dbReference>
<dbReference type="Pfam" id="PF00593">
    <property type="entry name" value="TonB_dep_Rec_b-barrel"/>
    <property type="match status" value="1"/>
</dbReference>
<dbReference type="OrthoDB" id="9760333at2"/>
<evidence type="ECO:0000313" key="17">
    <source>
        <dbReference type="Proteomes" id="UP000234752"/>
    </source>
</evidence>
<keyword evidence="7" id="KW-0732">Signal</keyword>
<dbReference type="GO" id="GO:0015891">
    <property type="term" value="P:siderophore transport"/>
    <property type="evidence" value="ECO:0007669"/>
    <property type="project" value="InterPro"/>
</dbReference>
<keyword evidence="10 15" id="KW-0798">TonB box</keyword>
<dbReference type="RefSeq" id="WP_102114200.1">
    <property type="nucleotide sequence ID" value="NZ_BMGN01000010.1"/>
</dbReference>
<dbReference type="Proteomes" id="UP000234752">
    <property type="component" value="Chromosome eg_2"/>
</dbReference>
<organism evidence="16 17">
    <name type="scientific">Niveispirillum cyanobacteriorum</name>
    <dbReference type="NCBI Taxonomy" id="1612173"/>
    <lineage>
        <taxon>Bacteria</taxon>
        <taxon>Pseudomonadati</taxon>
        <taxon>Pseudomonadota</taxon>
        <taxon>Alphaproteobacteria</taxon>
        <taxon>Rhodospirillales</taxon>
        <taxon>Azospirillaceae</taxon>
        <taxon>Niveispirillum</taxon>
    </lineage>
</organism>
<dbReference type="PANTHER" id="PTHR32552">
    <property type="entry name" value="FERRICHROME IRON RECEPTOR-RELATED"/>
    <property type="match status" value="1"/>
</dbReference>
<evidence type="ECO:0000256" key="4">
    <source>
        <dbReference type="ARBA" id="ARBA00022452"/>
    </source>
</evidence>
<dbReference type="SUPFAM" id="SSF56935">
    <property type="entry name" value="Porins"/>
    <property type="match status" value="1"/>
</dbReference>
<keyword evidence="17" id="KW-1185">Reference proteome</keyword>
<keyword evidence="8" id="KW-0408">Iron</keyword>
<evidence type="ECO:0000256" key="13">
    <source>
        <dbReference type="ARBA" id="ARBA00023237"/>
    </source>
</evidence>
<dbReference type="GO" id="GO:0009279">
    <property type="term" value="C:cell outer membrane"/>
    <property type="evidence" value="ECO:0007669"/>
    <property type="project" value="UniProtKB-SubCell"/>
</dbReference>
<proteinExistence type="inferred from homology"/>
<dbReference type="InterPro" id="IPR036942">
    <property type="entry name" value="Beta-barrel_TonB_sf"/>
</dbReference>
<evidence type="ECO:0000256" key="2">
    <source>
        <dbReference type="ARBA" id="ARBA00009810"/>
    </source>
</evidence>
<reference evidence="16 17" key="1">
    <citation type="submission" date="2017-12" db="EMBL/GenBank/DDBJ databases">
        <title>Genomes of bacteria within cyanobacterial aggregates.</title>
        <authorList>
            <person name="Cai H."/>
        </authorList>
    </citation>
    <scope>NUCLEOTIDE SEQUENCE [LARGE SCALE GENOMIC DNA]</scope>
    <source>
        <strain evidence="16 17">TH16</strain>
    </source>
</reference>
<dbReference type="FunFam" id="2.170.130.10:FF:000001">
    <property type="entry name" value="Catecholate siderophore TonB-dependent receptor"/>
    <property type="match status" value="1"/>
</dbReference>
<dbReference type="KEGG" id="ncb:C0V82_20320"/>
<keyword evidence="13 14" id="KW-0998">Cell outer membrane</keyword>
<accession>A0A2K9NHV0</accession>
<dbReference type="InterPro" id="IPR012910">
    <property type="entry name" value="Plug_dom"/>
</dbReference>
<dbReference type="EMBL" id="CP025612">
    <property type="protein sequence ID" value="AUN32667.1"/>
    <property type="molecule type" value="Genomic_DNA"/>
</dbReference>
<dbReference type="Pfam" id="PF07715">
    <property type="entry name" value="Plug"/>
    <property type="match status" value="1"/>
</dbReference>
<evidence type="ECO:0000256" key="12">
    <source>
        <dbReference type="ARBA" id="ARBA00023170"/>
    </source>
</evidence>
<evidence type="ECO:0000256" key="11">
    <source>
        <dbReference type="ARBA" id="ARBA00023136"/>
    </source>
</evidence>
<protein>
    <submittedName>
        <fullName evidence="16">TonB-dependent siderophore receptor</fullName>
    </submittedName>
</protein>
<dbReference type="Gene3D" id="2.40.170.20">
    <property type="entry name" value="TonB-dependent receptor, beta-barrel domain"/>
    <property type="match status" value="1"/>
</dbReference>
<comment type="subcellular location">
    <subcellularLocation>
        <location evidence="1 14">Cell outer membrane</location>
        <topology evidence="1 14">Multi-pass membrane protein</topology>
    </subcellularLocation>
</comment>